<dbReference type="GO" id="GO:0019843">
    <property type="term" value="F:rRNA binding"/>
    <property type="evidence" value="ECO:0007669"/>
    <property type="project" value="UniProtKB-KW"/>
</dbReference>
<organism evidence="8 9">
    <name type="scientific">Candidatus Yanofskybacteria bacterium RIFCSPHIGHO2_01_FULL_41_53</name>
    <dbReference type="NCBI Taxonomy" id="1802663"/>
    <lineage>
        <taxon>Bacteria</taxon>
        <taxon>Candidatus Yanofskyibacteriota</taxon>
    </lineage>
</organism>
<dbReference type="AlphaFoldDB" id="A0A1F8EF37"/>
<dbReference type="Proteomes" id="UP000177117">
    <property type="component" value="Unassembled WGS sequence"/>
</dbReference>
<dbReference type="GO" id="GO:0046872">
    <property type="term" value="F:metal ion binding"/>
    <property type="evidence" value="ECO:0007669"/>
    <property type="project" value="UniProtKB-KW"/>
</dbReference>
<feature type="binding site" evidence="7">
    <location>
        <position position="40"/>
    </location>
    <ligand>
        <name>Zn(2+)</name>
        <dbReference type="ChEBI" id="CHEBI:29105"/>
    </ligand>
</feature>
<dbReference type="PRINTS" id="PR01249">
    <property type="entry name" value="RIBOSOMALL31"/>
</dbReference>
<dbReference type="Gene3D" id="4.10.830.30">
    <property type="entry name" value="Ribosomal protein L31"/>
    <property type="match status" value="1"/>
</dbReference>
<evidence type="ECO:0000256" key="1">
    <source>
        <dbReference type="ARBA" id="ARBA00009296"/>
    </source>
</evidence>
<sequence length="75" mass="8450">MKEDTHPQYHSKAEFKCACGKTWTIGSTAPKTSVSICANCHPFYTGTEKIVDTRGRVEKFKKRMEKAQGKARGKK</sequence>
<keyword evidence="7" id="KW-0479">Metal-binding</keyword>
<keyword evidence="4 7" id="KW-0689">Ribosomal protein</keyword>
<comment type="caution">
    <text evidence="8">The sequence shown here is derived from an EMBL/GenBank/DDBJ whole genome shotgun (WGS) entry which is preliminary data.</text>
</comment>
<evidence type="ECO:0000256" key="3">
    <source>
        <dbReference type="ARBA" id="ARBA00022884"/>
    </source>
</evidence>
<dbReference type="InterPro" id="IPR027491">
    <property type="entry name" value="Ribosomal_bL31_A"/>
</dbReference>
<protein>
    <recommendedName>
        <fullName evidence="6 7">Large ribosomal subunit protein bL31</fullName>
    </recommendedName>
</protein>
<comment type="subunit">
    <text evidence="7">Part of the 50S ribosomal subunit.</text>
</comment>
<dbReference type="PANTHER" id="PTHR33280:SF1">
    <property type="entry name" value="LARGE RIBOSOMAL SUBUNIT PROTEIN BL31C"/>
    <property type="match status" value="1"/>
</dbReference>
<dbReference type="GO" id="GO:0003735">
    <property type="term" value="F:structural constituent of ribosome"/>
    <property type="evidence" value="ECO:0007669"/>
    <property type="project" value="InterPro"/>
</dbReference>
<gene>
    <name evidence="7" type="primary">rpmE</name>
    <name evidence="8" type="ORF">A2650_01415</name>
</gene>
<keyword evidence="2 7" id="KW-0699">rRNA-binding</keyword>
<dbReference type="GO" id="GO:0006412">
    <property type="term" value="P:translation"/>
    <property type="evidence" value="ECO:0007669"/>
    <property type="project" value="UniProtKB-UniRule"/>
</dbReference>
<evidence type="ECO:0000256" key="6">
    <source>
        <dbReference type="ARBA" id="ARBA00035687"/>
    </source>
</evidence>
<comment type="similarity">
    <text evidence="1 7">Belongs to the bacterial ribosomal protein bL31 family. Type A subfamily.</text>
</comment>
<comment type="function">
    <text evidence="7">Binds the 23S rRNA.</text>
</comment>
<dbReference type="NCBIfam" id="NF000612">
    <property type="entry name" value="PRK00019.1"/>
    <property type="match status" value="1"/>
</dbReference>
<dbReference type="Pfam" id="PF01197">
    <property type="entry name" value="Ribosomal_L31"/>
    <property type="match status" value="1"/>
</dbReference>
<dbReference type="InterPro" id="IPR002150">
    <property type="entry name" value="Ribosomal_bL31"/>
</dbReference>
<name>A0A1F8EF37_9BACT</name>
<dbReference type="GO" id="GO:0005840">
    <property type="term" value="C:ribosome"/>
    <property type="evidence" value="ECO:0007669"/>
    <property type="project" value="UniProtKB-KW"/>
</dbReference>
<dbReference type="InterPro" id="IPR034704">
    <property type="entry name" value="Ribosomal_bL28/bL31-like_sf"/>
</dbReference>
<comment type="cofactor">
    <cofactor evidence="7">
        <name>Zn(2+)</name>
        <dbReference type="ChEBI" id="CHEBI:29105"/>
    </cofactor>
    <text evidence="7">Binds 1 zinc ion per subunit.</text>
</comment>
<evidence type="ECO:0000256" key="7">
    <source>
        <dbReference type="HAMAP-Rule" id="MF_00501"/>
    </source>
</evidence>
<dbReference type="SUPFAM" id="SSF143800">
    <property type="entry name" value="L28p-like"/>
    <property type="match status" value="1"/>
</dbReference>
<dbReference type="GO" id="GO:1990904">
    <property type="term" value="C:ribonucleoprotein complex"/>
    <property type="evidence" value="ECO:0007669"/>
    <property type="project" value="UniProtKB-KW"/>
</dbReference>
<reference evidence="8 9" key="1">
    <citation type="journal article" date="2016" name="Nat. Commun.">
        <title>Thousands of microbial genomes shed light on interconnected biogeochemical processes in an aquifer system.</title>
        <authorList>
            <person name="Anantharaman K."/>
            <person name="Brown C.T."/>
            <person name="Hug L.A."/>
            <person name="Sharon I."/>
            <person name="Castelle C.J."/>
            <person name="Probst A.J."/>
            <person name="Thomas B.C."/>
            <person name="Singh A."/>
            <person name="Wilkins M.J."/>
            <person name="Karaoz U."/>
            <person name="Brodie E.L."/>
            <person name="Williams K.H."/>
            <person name="Hubbard S.S."/>
            <person name="Banfield J.F."/>
        </authorList>
    </citation>
    <scope>NUCLEOTIDE SEQUENCE [LARGE SCALE GENOMIC DNA]</scope>
</reference>
<keyword evidence="3 7" id="KW-0694">RNA-binding</keyword>
<dbReference type="HAMAP" id="MF_00501">
    <property type="entry name" value="Ribosomal_bL31_1"/>
    <property type="match status" value="1"/>
</dbReference>
<feature type="binding site" evidence="7">
    <location>
        <position position="17"/>
    </location>
    <ligand>
        <name>Zn(2+)</name>
        <dbReference type="ChEBI" id="CHEBI:29105"/>
    </ligand>
</feature>
<dbReference type="NCBIfam" id="TIGR00105">
    <property type="entry name" value="L31"/>
    <property type="match status" value="1"/>
</dbReference>
<dbReference type="PROSITE" id="PS01143">
    <property type="entry name" value="RIBOSOMAL_L31"/>
    <property type="match status" value="1"/>
</dbReference>
<evidence type="ECO:0000313" key="9">
    <source>
        <dbReference type="Proteomes" id="UP000177117"/>
    </source>
</evidence>
<keyword evidence="7" id="KW-0862">Zinc</keyword>
<dbReference type="InterPro" id="IPR042105">
    <property type="entry name" value="Ribosomal_bL31_sf"/>
</dbReference>
<evidence type="ECO:0000256" key="2">
    <source>
        <dbReference type="ARBA" id="ARBA00022730"/>
    </source>
</evidence>
<dbReference type="EMBL" id="MGJD01000045">
    <property type="protein sequence ID" value="OGM99440.1"/>
    <property type="molecule type" value="Genomic_DNA"/>
</dbReference>
<evidence type="ECO:0000256" key="5">
    <source>
        <dbReference type="ARBA" id="ARBA00023274"/>
    </source>
</evidence>
<dbReference type="PANTHER" id="PTHR33280">
    <property type="entry name" value="50S RIBOSOMAL PROTEIN L31, CHLOROPLASTIC"/>
    <property type="match status" value="1"/>
</dbReference>
<feature type="binding site" evidence="7">
    <location>
        <position position="37"/>
    </location>
    <ligand>
        <name>Zn(2+)</name>
        <dbReference type="ChEBI" id="CHEBI:29105"/>
    </ligand>
</feature>
<keyword evidence="5 7" id="KW-0687">Ribonucleoprotein</keyword>
<evidence type="ECO:0000313" key="8">
    <source>
        <dbReference type="EMBL" id="OGM99440.1"/>
    </source>
</evidence>
<feature type="binding site" evidence="7">
    <location>
        <position position="19"/>
    </location>
    <ligand>
        <name>Zn(2+)</name>
        <dbReference type="ChEBI" id="CHEBI:29105"/>
    </ligand>
</feature>
<accession>A0A1F8EF37</accession>
<proteinExistence type="inferred from homology"/>
<evidence type="ECO:0000256" key="4">
    <source>
        <dbReference type="ARBA" id="ARBA00022980"/>
    </source>
</evidence>